<accession>A0A086J8K2</accession>
<proteinExistence type="predicted"/>
<comment type="caution">
    <text evidence="1">The sequence shown here is derived from an EMBL/GenBank/DDBJ whole genome shotgun (WGS) entry which is preliminary data.</text>
</comment>
<dbReference type="EMBL" id="AEYI02002370">
    <property type="protein sequence ID" value="KFG28470.1"/>
    <property type="molecule type" value="Genomic_DNA"/>
</dbReference>
<dbReference type="VEuPathDB" id="ToxoDB:TGP89_421410"/>
<sequence length="31" mass="3380">ATQETIENLNHNASKLEVVASKPRAEITADE</sequence>
<name>A0A086J8K2_TOXGO</name>
<dbReference type="Proteomes" id="UP000028828">
    <property type="component" value="Unassembled WGS sequence"/>
</dbReference>
<evidence type="ECO:0000313" key="1">
    <source>
        <dbReference type="EMBL" id="KFG28470.1"/>
    </source>
</evidence>
<reference evidence="1 2" key="1">
    <citation type="submission" date="2014-03" db="EMBL/GenBank/DDBJ databases">
        <authorList>
            <person name="Sibley D."/>
            <person name="Venepally P."/>
            <person name="Karamycheva S."/>
            <person name="Hadjithomas M."/>
            <person name="Khan A."/>
            <person name="Brunk B."/>
            <person name="Roos D."/>
            <person name="Caler E."/>
            <person name="Lorenzi H."/>
        </authorList>
    </citation>
    <scope>NUCLEOTIDE SEQUENCE [LARGE SCALE GENOMIC DNA]</scope>
    <source>
        <strain evidence="2">p89</strain>
    </source>
</reference>
<evidence type="ECO:0000313" key="2">
    <source>
        <dbReference type="Proteomes" id="UP000028828"/>
    </source>
</evidence>
<gene>
    <name evidence="1" type="ORF">TGP89_421410</name>
</gene>
<organism evidence="1 2">
    <name type="scientific">Toxoplasma gondii p89</name>
    <dbReference type="NCBI Taxonomy" id="943119"/>
    <lineage>
        <taxon>Eukaryota</taxon>
        <taxon>Sar</taxon>
        <taxon>Alveolata</taxon>
        <taxon>Apicomplexa</taxon>
        <taxon>Conoidasida</taxon>
        <taxon>Coccidia</taxon>
        <taxon>Eucoccidiorida</taxon>
        <taxon>Eimeriorina</taxon>
        <taxon>Sarcocystidae</taxon>
        <taxon>Toxoplasma</taxon>
    </lineage>
</organism>
<protein>
    <submittedName>
        <fullName evidence="1">Uncharacterized protein</fullName>
    </submittedName>
</protein>
<dbReference type="AlphaFoldDB" id="A0A086J8K2"/>
<feature type="non-terminal residue" evidence="1">
    <location>
        <position position="1"/>
    </location>
</feature>